<comment type="similarity">
    <text evidence="1">Belongs to the zinc-associated anti-sigma factor (ZAS) superfamily. Anti-sigma-W factor family.</text>
</comment>
<feature type="transmembrane region" description="Helical" evidence="3">
    <location>
        <begin position="134"/>
        <end position="153"/>
    </location>
</feature>
<name>A0A8S0WEZ8_9FIRM</name>
<reference evidence="5" key="2">
    <citation type="submission" date="2020-01" db="EMBL/GenBank/DDBJ databases">
        <authorList>
            <person name="Hornung B."/>
        </authorList>
    </citation>
    <scope>NUCLEOTIDE SEQUENCE</scope>
    <source>
        <strain evidence="5">PacBioINE</strain>
    </source>
</reference>
<evidence type="ECO:0000256" key="3">
    <source>
        <dbReference type="SAM" id="Phobius"/>
    </source>
</evidence>
<evidence type="ECO:0000313" key="5">
    <source>
        <dbReference type="EMBL" id="CAA7600542.1"/>
    </source>
</evidence>
<dbReference type="Proteomes" id="UP001071230">
    <property type="component" value="Unassembled WGS sequence"/>
</dbReference>
<keyword evidence="5" id="KW-0479">Metal-binding</keyword>
<keyword evidence="7" id="KW-1185">Reference proteome</keyword>
<evidence type="ECO:0000313" key="6">
    <source>
        <dbReference type="EMBL" id="CEJ06676.1"/>
    </source>
</evidence>
<evidence type="ECO:0000256" key="1">
    <source>
        <dbReference type="ARBA" id="ARBA00024353"/>
    </source>
</evidence>
<dbReference type="Gene3D" id="1.10.10.1320">
    <property type="entry name" value="Anti-sigma factor, zinc-finger domain"/>
    <property type="match status" value="1"/>
</dbReference>
<reference evidence="6" key="1">
    <citation type="submission" date="2014-11" db="EMBL/GenBank/DDBJ databases">
        <authorList>
            <person name="Hornung B.V."/>
        </authorList>
    </citation>
    <scope>NUCLEOTIDE SEQUENCE</scope>
    <source>
        <strain evidence="6">INE</strain>
    </source>
</reference>
<accession>A0A8S0WEZ8</accession>
<protein>
    <recommendedName>
        <fullName evidence="2">Anti-sigma-W factor RsiW</fullName>
    </recommendedName>
</protein>
<organism evidence="5">
    <name type="scientific">Acididesulfobacillus acetoxydans</name>
    <dbReference type="NCBI Taxonomy" id="1561005"/>
    <lineage>
        <taxon>Bacteria</taxon>
        <taxon>Bacillati</taxon>
        <taxon>Bacillota</taxon>
        <taxon>Clostridia</taxon>
        <taxon>Eubacteriales</taxon>
        <taxon>Peptococcaceae</taxon>
        <taxon>Acididesulfobacillus</taxon>
    </lineage>
</organism>
<keyword evidence="5" id="KW-0862">Zinc</keyword>
<keyword evidence="3" id="KW-1133">Transmembrane helix</keyword>
<dbReference type="KEGG" id="aacx:DEACI_1195"/>
<feature type="transmembrane region" description="Helical" evidence="3">
    <location>
        <begin position="84"/>
        <end position="114"/>
    </location>
</feature>
<evidence type="ECO:0000313" key="7">
    <source>
        <dbReference type="Proteomes" id="UP001071230"/>
    </source>
</evidence>
<dbReference type="Pfam" id="PF13490">
    <property type="entry name" value="zf-HC2"/>
    <property type="match status" value="1"/>
</dbReference>
<keyword evidence="5" id="KW-0863">Zinc-finger</keyword>
<evidence type="ECO:0000259" key="4">
    <source>
        <dbReference type="Pfam" id="PF13490"/>
    </source>
</evidence>
<dbReference type="RefSeq" id="WP_261486378.1">
    <property type="nucleotide sequence ID" value="NZ_CDGJ01000032.1"/>
</dbReference>
<dbReference type="EMBL" id="CDGJ01000032">
    <property type="protein sequence ID" value="CEJ06676.1"/>
    <property type="molecule type" value="Genomic_DNA"/>
</dbReference>
<proteinExistence type="inferred from homology"/>
<evidence type="ECO:0000256" key="2">
    <source>
        <dbReference type="ARBA" id="ARBA00024438"/>
    </source>
</evidence>
<sequence>MECRDCLELISEYVDGELPLKRVSDLENHLEGCSACRASERELRELRRELRGAVESLVPPRGLEERILRSLWVSERKARQVRTVWTALLLAALFCPFFLFLSPVFAMFLNLAYVSTDALWRAGFTLLKSAPAPLSLSLGVAGLLVMGLGAYLVRRILRDIPANEVFS</sequence>
<gene>
    <name evidence="6" type="ORF">DEACI_1125</name>
    <name evidence="5" type="ORF">DEACI_1195</name>
</gene>
<dbReference type="GO" id="GO:0008270">
    <property type="term" value="F:zinc ion binding"/>
    <property type="evidence" value="ECO:0007669"/>
    <property type="project" value="UniProtKB-KW"/>
</dbReference>
<feature type="domain" description="Putative zinc-finger" evidence="4">
    <location>
        <begin position="3"/>
        <end position="37"/>
    </location>
</feature>
<keyword evidence="3" id="KW-0472">Membrane</keyword>
<keyword evidence="3" id="KW-0812">Transmembrane</keyword>
<dbReference type="InterPro" id="IPR041916">
    <property type="entry name" value="Anti_sigma_zinc_sf"/>
</dbReference>
<dbReference type="AlphaFoldDB" id="A0A8S0WEZ8"/>
<dbReference type="EMBL" id="LR746496">
    <property type="protein sequence ID" value="CAA7600542.1"/>
    <property type="molecule type" value="Genomic_DNA"/>
</dbReference>
<dbReference type="Proteomes" id="UP000836597">
    <property type="component" value="Chromosome"/>
</dbReference>
<dbReference type="InterPro" id="IPR027383">
    <property type="entry name" value="Znf_put"/>
</dbReference>